<sequence length="172" mass="17791">MRVEGAHHADPAQRPDLAGRGWSLQAGLDGPVLRVLLAGPTGRWVQVKVTEADYLAMRQGQLTIADLTAKLDLPNPAAASAARAAEAGQTQVEISETARALAQSFEAARSRAASEAVRRAAEEKQGSGRKPAPGTTGKPPGRFGQGGANVNLQTLAAVILVVVALIYVILGA</sequence>
<proteinExistence type="predicted"/>
<organism evidence="3 4">
    <name type="scientific">Gemmobacter lanyuensis</name>
    <dbReference type="NCBI Taxonomy" id="1054497"/>
    <lineage>
        <taxon>Bacteria</taxon>
        <taxon>Pseudomonadati</taxon>
        <taxon>Pseudomonadota</taxon>
        <taxon>Alphaproteobacteria</taxon>
        <taxon>Rhodobacterales</taxon>
        <taxon>Paracoccaceae</taxon>
        <taxon>Gemmobacter</taxon>
    </lineage>
</organism>
<feature type="region of interest" description="Disordered" evidence="1">
    <location>
        <begin position="113"/>
        <end position="145"/>
    </location>
</feature>
<dbReference type="Proteomes" id="UP000628984">
    <property type="component" value="Unassembled WGS sequence"/>
</dbReference>
<dbReference type="EMBL" id="BMYQ01000005">
    <property type="protein sequence ID" value="GGW31355.1"/>
    <property type="molecule type" value="Genomic_DNA"/>
</dbReference>
<evidence type="ECO:0000256" key="1">
    <source>
        <dbReference type="SAM" id="MobiDB-lite"/>
    </source>
</evidence>
<keyword evidence="2" id="KW-1133">Transmembrane helix</keyword>
<feature type="transmembrane region" description="Helical" evidence="2">
    <location>
        <begin position="150"/>
        <end position="170"/>
    </location>
</feature>
<evidence type="ECO:0000313" key="3">
    <source>
        <dbReference type="EMBL" id="GGW31355.1"/>
    </source>
</evidence>
<accession>A0A918MKQ1</accession>
<keyword evidence="2" id="KW-0812">Transmembrane</keyword>
<reference evidence="3" key="2">
    <citation type="submission" date="2020-09" db="EMBL/GenBank/DDBJ databases">
        <authorList>
            <person name="Sun Q."/>
            <person name="Kim S."/>
        </authorList>
    </citation>
    <scope>NUCLEOTIDE SEQUENCE</scope>
    <source>
        <strain evidence="3">KCTC 23714</strain>
    </source>
</reference>
<reference evidence="3" key="1">
    <citation type="journal article" date="2014" name="Int. J. Syst. Evol. Microbiol.">
        <title>Complete genome sequence of Corynebacterium casei LMG S-19264T (=DSM 44701T), isolated from a smear-ripened cheese.</title>
        <authorList>
            <consortium name="US DOE Joint Genome Institute (JGI-PGF)"/>
            <person name="Walter F."/>
            <person name="Albersmeier A."/>
            <person name="Kalinowski J."/>
            <person name="Ruckert C."/>
        </authorList>
    </citation>
    <scope>NUCLEOTIDE SEQUENCE</scope>
    <source>
        <strain evidence="3">KCTC 23714</strain>
    </source>
</reference>
<dbReference type="RefSeq" id="WP_229804103.1">
    <property type="nucleotide sequence ID" value="NZ_BMYQ01000005.1"/>
</dbReference>
<comment type="caution">
    <text evidence="3">The sequence shown here is derived from an EMBL/GenBank/DDBJ whole genome shotgun (WGS) entry which is preliminary data.</text>
</comment>
<evidence type="ECO:0000313" key="4">
    <source>
        <dbReference type="Proteomes" id="UP000628984"/>
    </source>
</evidence>
<feature type="compositionally biased region" description="Basic and acidic residues" evidence="1">
    <location>
        <begin position="116"/>
        <end position="126"/>
    </location>
</feature>
<gene>
    <name evidence="3" type="ORF">GCM10011452_19880</name>
</gene>
<dbReference type="AlphaFoldDB" id="A0A918MKQ1"/>
<name>A0A918MKQ1_9RHOB</name>
<evidence type="ECO:0000256" key="2">
    <source>
        <dbReference type="SAM" id="Phobius"/>
    </source>
</evidence>
<keyword evidence="2" id="KW-0472">Membrane</keyword>
<feature type="compositionally biased region" description="Low complexity" evidence="1">
    <location>
        <begin position="128"/>
        <end position="142"/>
    </location>
</feature>
<protein>
    <submittedName>
        <fullName evidence="3">Uncharacterized protein</fullName>
    </submittedName>
</protein>
<keyword evidence="4" id="KW-1185">Reference proteome</keyword>